<sequence>MFRTKLNPWITSSGQRSNIWDTYTPRKVTMEMQRSGYLIVHWLFFIMRCAPPALASDIHKKPLTPEHRFNSFRFEQPTNTLTRVTQRTLNHSQTPQRHDRRWRKRQPFAFCARSQNVRSSRHATIASRIRRQLLRPMPRPSQRQITHLFMKLHIKCASSQLTRETTTPSNHYPRSQYFWLSPRTPTCRVNSARRWKQLNRFFKPLRVFLRR</sequence>
<gene>
    <name evidence="1" type="ORF">BU16DRAFT_298118</name>
</gene>
<keyword evidence="2" id="KW-1185">Reference proteome</keyword>
<evidence type="ECO:0000313" key="1">
    <source>
        <dbReference type="EMBL" id="KAF2498520.1"/>
    </source>
</evidence>
<dbReference type="EMBL" id="MU004185">
    <property type="protein sequence ID" value="KAF2498520.1"/>
    <property type="molecule type" value="Genomic_DNA"/>
</dbReference>
<dbReference type="AlphaFoldDB" id="A0A6A6R3M7"/>
<accession>A0A6A6R3M7</accession>
<dbReference type="Proteomes" id="UP000799750">
    <property type="component" value="Unassembled WGS sequence"/>
</dbReference>
<proteinExistence type="predicted"/>
<protein>
    <submittedName>
        <fullName evidence="1">Uncharacterized protein</fullName>
    </submittedName>
</protein>
<evidence type="ECO:0000313" key="2">
    <source>
        <dbReference type="Proteomes" id="UP000799750"/>
    </source>
</evidence>
<organism evidence="1 2">
    <name type="scientific">Lophium mytilinum</name>
    <dbReference type="NCBI Taxonomy" id="390894"/>
    <lineage>
        <taxon>Eukaryota</taxon>
        <taxon>Fungi</taxon>
        <taxon>Dikarya</taxon>
        <taxon>Ascomycota</taxon>
        <taxon>Pezizomycotina</taxon>
        <taxon>Dothideomycetes</taxon>
        <taxon>Pleosporomycetidae</taxon>
        <taxon>Mytilinidiales</taxon>
        <taxon>Mytilinidiaceae</taxon>
        <taxon>Lophium</taxon>
    </lineage>
</organism>
<name>A0A6A6R3M7_9PEZI</name>
<reference evidence="1" key="1">
    <citation type="journal article" date="2020" name="Stud. Mycol.">
        <title>101 Dothideomycetes genomes: a test case for predicting lifestyles and emergence of pathogens.</title>
        <authorList>
            <person name="Haridas S."/>
            <person name="Albert R."/>
            <person name="Binder M."/>
            <person name="Bloem J."/>
            <person name="Labutti K."/>
            <person name="Salamov A."/>
            <person name="Andreopoulos B."/>
            <person name="Baker S."/>
            <person name="Barry K."/>
            <person name="Bills G."/>
            <person name="Bluhm B."/>
            <person name="Cannon C."/>
            <person name="Castanera R."/>
            <person name="Culley D."/>
            <person name="Daum C."/>
            <person name="Ezra D."/>
            <person name="Gonzalez J."/>
            <person name="Henrissat B."/>
            <person name="Kuo A."/>
            <person name="Liang C."/>
            <person name="Lipzen A."/>
            <person name="Lutzoni F."/>
            <person name="Magnuson J."/>
            <person name="Mondo S."/>
            <person name="Nolan M."/>
            <person name="Ohm R."/>
            <person name="Pangilinan J."/>
            <person name="Park H.-J."/>
            <person name="Ramirez L."/>
            <person name="Alfaro M."/>
            <person name="Sun H."/>
            <person name="Tritt A."/>
            <person name="Yoshinaga Y."/>
            <person name="Zwiers L.-H."/>
            <person name="Turgeon B."/>
            <person name="Goodwin S."/>
            <person name="Spatafora J."/>
            <person name="Crous P."/>
            <person name="Grigoriev I."/>
        </authorList>
    </citation>
    <scope>NUCLEOTIDE SEQUENCE</scope>
    <source>
        <strain evidence="1">CBS 269.34</strain>
    </source>
</reference>